<dbReference type="PROSITE" id="PS51767">
    <property type="entry name" value="PEPTIDASE_A1"/>
    <property type="match status" value="1"/>
</dbReference>
<dbReference type="GO" id="GO:0004190">
    <property type="term" value="F:aspartic-type endopeptidase activity"/>
    <property type="evidence" value="ECO:0007669"/>
    <property type="project" value="UniProtKB-KW"/>
</dbReference>
<dbReference type="InterPro" id="IPR034164">
    <property type="entry name" value="Pepsin-like_dom"/>
</dbReference>
<keyword evidence="6" id="KW-0378">Hydrolase</keyword>
<keyword evidence="15" id="KW-1185">Reference proteome</keyword>
<keyword evidence="4 14" id="KW-0645">Protease</keyword>
<dbReference type="InterPro" id="IPR021109">
    <property type="entry name" value="Peptidase_aspartic_dom_sf"/>
</dbReference>
<dbReference type="PRINTS" id="PR00792">
    <property type="entry name" value="PEPSIN"/>
</dbReference>
<keyword evidence="11" id="KW-1015">Disulfide bond</keyword>
<dbReference type="InterPro" id="IPR001461">
    <property type="entry name" value="Aspartic_peptidase_A1"/>
</dbReference>
<evidence type="ECO:0000256" key="8">
    <source>
        <dbReference type="ARBA" id="ARBA00023180"/>
    </source>
</evidence>
<reference evidence="14 15" key="1">
    <citation type="journal article" date="2018" name="Mol. Ecol.">
        <title>The obligate alkalophilic soda-lake fungus Sodiomyces alkalinus has shifted to a protein diet.</title>
        <authorList>
            <person name="Grum-Grzhimaylo A.A."/>
            <person name="Falkoski D.L."/>
            <person name="van den Heuvel J."/>
            <person name="Valero-Jimenez C.A."/>
            <person name="Min B."/>
            <person name="Choi I.G."/>
            <person name="Lipzen A."/>
            <person name="Daum C.G."/>
            <person name="Aanen D.K."/>
            <person name="Tsang A."/>
            <person name="Henrissat B."/>
            <person name="Bilanenko E.N."/>
            <person name="de Vries R.P."/>
            <person name="van Kan J.A.L."/>
            <person name="Grigoriev I.V."/>
            <person name="Debets A.J.M."/>
        </authorList>
    </citation>
    <scope>NUCLEOTIDE SEQUENCE [LARGE SCALE GENOMIC DNA]</scope>
    <source>
        <strain evidence="14 15">F11</strain>
    </source>
</reference>
<dbReference type="AlphaFoldDB" id="A0A3N2Q9C3"/>
<dbReference type="EMBL" id="ML119051">
    <property type="protein sequence ID" value="ROT43235.1"/>
    <property type="molecule type" value="Genomic_DNA"/>
</dbReference>
<name>A0A3N2Q9C3_SODAK</name>
<dbReference type="Proteomes" id="UP000272025">
    <property type="component" value="Unassembled WGS sequence"/>
</dbReference>
<comment type="subcellular location">
    <subcellularLocation>
        <location evidence="1">Cell membrane</location>
    </subcellularLocation>
</comment>
<evidence type="ECO:0000256" key="6">
    <source>
        <dbReference type="ARBA" id="ARBA00022801"/>
    </source>
</evidence>
<evidence type="ECO:0000256" key="5">
    <source>
        <dbReference type="ARBA" id="ARBA00022750"/>
    </source>
</evidence>
<dbReference type="Gene3D" id="2.40.70.10">
    <property type="entry name" value="Acid Proteases"/>
    <property type="match status" value="2"/>
</dbReference>
<evidence type="ECO:0000256" key="1">
    <source>
        <dbReference type="ARBA" id="ARBA00004236"/>
    </source>
</evidence>
<keyword evidence="9" id="KW-0449">Lipoprotein</keyword>
<accession>A0A3N2Q9C3</accession>
<dbReference type="GO" id="GO:0006508">
    <property type="term" value="P:proteolysis"/>
    <property type="evidence" value="ECO:0007669"/>
    <property type="project" value="UniProtKB-KW"/>
</dbReference>
<organism evidence="14 15">
    <name type="scientific">Sodiomyces alkalinus (strain CBS 110278 / VKM F-3762 / F11)</name>
    <name type="common">Alkaliphilic filamentous fungus</name>
    <dbReference type="NCBI Taxonomy" id="1314773"/>
    <lineage>
        <taxon>Eukaryota</taxon>
        <taxon>Fungi</taxon>
        <taxon>Dikarya</taxon>
        <taxon>Ascomycota</taxon>
        <taxon>Pezizomycotina</taxon>
        <taxon>Sordariomycetes</taxon>
        <taxon>Hypocreomycetidae</taxon>
        <taxon>Glomerellales</taxon>
        <taxon>Plectosphaerellaceae</taxon>
        <taxon>Sodiomyces</taxon>
    </lineage>
</organism>
<dbReference type="GeneID" id="39576127"/>
<evidence type="ECO:0000256" key="2">
    <source>
        <dbReference type="ARBA" id="ARBA00007447"/>
    </source>
</evidence>
<evidence type="ECO:0000256" key="9">
    <source>
        <dbReference type="ARBA" id="ARBA00023288"/>
    </source>
</evidence>
<feature type="active site" evidence="10">
    <location>
        <position position="342"/>
    </location>
</feature>
<evidence type="ECO:0000256" key="10">
    <source>
        <dbReference type="PIRSR" id="PIRSR601461-1"/>
    </source>
</evidence>
<keyword evidence="3" id="KW-1003">Cell membrane</keyword>
<proteinExistence type="inferred from homology"/>
<dbReference type="PANTHER" id="PTHR47966">
    <property type="entry name" value="BETA-SITE APP-CLEAVING ENZYME, ISOFORM A-RELATED"/>
    <property type="match status" value="1"/>
</dbReference>
<dbReference type="GO" id="GO:0005886">
    <property type="term" value="C:plasma membrane"/>
    <property type="evidence" value="ECO:0007669"/>
    <property type="project" value="UniProtKB-SubCell"/>
</dbReference>
<gene>
    <name evidence="14" type="ORF">SODALDRAFT_269297</name>
</gene>
<dbReference type="SUPFAM" id="SSF50630">
    <property type="entry name" value="Acid proteases"/>
    <property type="match status" value="1"/>
</dbReference>
<protein>
    <submittedName>
        <fullName evidence="14">Acid protease</fullName>
    </submittedName>
</protein>
<dbReference type="InterPro" id="IPR033121">
    <property type="entry name" value="PEPTIDASE_A1"/>
</dbReference>
<dbReference type="Pfam" id="PF00026">
    <property type="entry name" value="Asp"/>
    <property type="match status" value="1"/>
</dbReference>
<evidence type="ECO:0000256" key="11">
    <source>
        <dbReference type="PIRSR" id="PIRSR601461-2"/>
    </source>
</evidence>
<evidence type="ECO:0000313" key="15">
    <source>
        <dbReference type="Proteomes" id="UP000272025"/>
    </source>
</evidence>
<evidence type="ECO:0000256" key="12">
    <source>
        <dbReference type="SAM" id="SignalP"/>
    </source>
</evidence>
<dbReference type="FunFam" id="2.40.70.10:FF:000060">
    <property type="entry name" value="Aspartic-type endopeptidase ctsD"/>
    <property type="match status" value="1"/>
</dbReference>
<keyword evidence="8" id="KW-0325">Glycoprotein</keyword>
<evidence type="ECO:0000256" key="7">
    <source>
        <dbReference type="ARBA" id="ARBA00023136"/>
    </source>
</evidence>
<feature type="disulfide bond" evidence="11">
    <location>
        <begin position="174"/>
        <end position="179"/>
    </location>
</feature>
<keyword evidence="5" id="KW-0064">Aspartyl protease</keyword>
<dbReference type="PANTHER" id="PTHR47966:SF75">
    <property type="entry name" value="ENDOPEPTIDASE (CTSD), PUTATIVE (AFU_ORTHOLOGUE AFUA_4G07040)-RELATED"/>
    <property type="match status" value="1"/>
</dbReference>
<dbReference type="STRING" id="1314773.A0A3N2Q9C3"/>
<sequence length="447" mass="48683">MRYALLLLQLSLCVSLSDAFFPWFPSYRCHEDSTCTTTKKREQVSGDAPSTEDAVAVPRRARTRAFPIRQRTSITSHRNPDSDSIAREVNRLIAKYTGRQPEDTLPSGQGLEKRQNAYRVIKPAATTHTNSVGIYQDGSDFSYFLQAGFGSEGKKMFMLIDTGAATSWVMSSNCTSEACDLHASFGPDDSNTYEADPSGFSVRYGSGSVQGTKATDSVAIADMVLDRFHFGVVNQTSSDFNHFPFDGILGLSLANGHTDNFLKTVLEADVLDKGLFCVFLSRSGDGPNTGEISFGSCNPDKYTGDFSYTDVGSNNGDWAIPLDGITYGGQRAGDEQRLAYIDTGTSYVFGPKADVKAFHGNIPGSSSDDGTTWKVPCNSNKTVAYTFSGVSYNISSRDWLSRPDNDGSCTSNIYGHEVVRGAWLLGDLFLKNVYAAFDVDEKRIGTC</sequence>
<evidence type="ECO:0000256" key="4">
    <source>
        <dbReference type="ARBA" id="ARBA00022670"/>
    </source>
</evidence>
<keyword evidence="12" id="KW-0732">Signal</keyword>
<evidence type="ECO:0000256" key="3">
    <source>
        <dbReference type="ARBA" id="ARBA00022475"/>
    </source>
</evidence>
<feature type="signal peptide" evidence="12">
    <location>
        <begin position="1"/>
        <end position="19"/>
    </location>
</feature>
<feature type="chain" id="PRO_5018017314" evidence="12">
    <location>
        <begin position="20"/>
        <end position="447"/>
    </location>
</feature>
<dbReference type="OrthoDB" id="660550at2759"/>
<dbReference type="RefSeq" id="XP_028471041.1">
    <property type="nucleotide sequence ID" value="XM_028607649.1"/>
</dbReference>
<comment type="similarity">
    <text evidence="2">Belongs to the peptidase A1 family.</text>
</comment>
<feature type="domain" description="Peptidase A1" evidence="13">
    <location>
        <begin position="143"/>
        <end position="447"/>
    </location>
</feature>
<evidence type="ECO:0000259" key="13">
    <source>
        <dbReference type="PROSITE" id="PS51767"/>
    </source>
</evidence>
<feature type="active site" evidence="10">
    <location>
        <position position="161"/>
    </location>
</feature>
<evidence type="ECO:0000313" key="14">
    <source>
        <dbReference type="EMBL" id="ROT43235.1"/>
    </source>
</evidence>
<keyword evidence="7" id="KW-0472">Membrane</keyword>
<dbReference type="CDD" id="cd05471">
    <property type="entry name" value="pepsin_like"/>
    <property type="match status" value="1"/>
</dbReference>